<comment type="caution">
    <text evidence="2">The sequence shown here is derived from an EMBL/GenBank/DDBJ whole genome shotgun (WGS) entry which is preliminary data.</text>
</comment>
<gene>
    <name evidence="2" type="ORF">MPEBLZ_01629</name>
</gene>
<reference evidence="2 3" key="1">
    <citation type="submission" date="2015-09" db="EMBL/GenBank/DDBJ databases">
        <title>A metagenomics-based metabolic model of nitrate-dependent anaerobic oxidation of methane by Methanoperedens-like archaea.</title>
        <authorList>
            <person name="Arshad A."/>
            <person name="Speth D.R."/>
            <person name="De Graaf R.M."/>
            <person name="Op Den Camp H.J."/>
            <person name="Jetten M.S."/>
            <person name="Welte C.U."/>
        </authorList>
    </citation>
    <scope>NUCLEOTIDE SEQUENCE [LARGE SCALE GENOMIC DNA]</scope>
</reference>
<keyword evidence="1" id="KW-1133">Transmembrane helix</keyword>
<keyword evidence="1" id="KW-0812">Transmembrane</keyword>
<dbReference type="EMBL" id="LKCM01000128">
    <property type="protein sequence ID" value="KPQ43755.1"/>
    <property type="molecule type" value="Genomic_DNA"/>
</dbReference>
<dbReference type="AlphaFoldDB" id="A0A0P7ZJ00"/>
<evidence type="ECO:0000256" key="1">
    <source>
        <dbReference type="SAM" id="Phobius"/>
    </source>
</evidence>
<name>A0A0P7ZJ00_9EURY</name>
<accession>A0A0P7ZJ00</accession>
<feature type="transmembrane region" description="Helical" evidence="1">
    <location>
        <begin position="44"/>
        <end position="62"/>
    </location>
</feature>
<sequence length="90" mass="10232">MKYAKLASGLVYSQVVEIMTLSSESIDDYGSVSMEQASNTVGKLFFWALMAQLIINFFKYILYGIKGAGETIWNSIVKIFGKIYDWQKEI</sequence>
<protein>
    <submittedName>
        <fullName evidence="2">Uncharacterized protein</fullName>
    </submittedName>
</protein>
<dbReference type="Proteomes" id="UP000050360">
    <property type="component" value="Unassembled WGS sequence"/>
</dbReference>
<evidence type="ECO:0000313" key="3">
    <source>
        <dbReference type="Proteomes" id="UP000050360"/>
    </source>
</evidence>
<organism evidence="2 3">
    <name type="scientific">Candidatus Methanoperedens nitratireducens</name>
    <dbReference type="NCBI Taxonomy" id="1392998"/>
    <lineage>
        <taxon>Archaea</taxon>
        <taxon>Methanobacteriati</taxon>
        <taxon>Methanobacteriota</taxon>
        <taxon>Stenosarchaea group</taxon>
        <taxon>Methanomicrobia</taxon>
        <taxon>Methanosarcinales</taxon>
        <taxon>ANME-2 cluster</taxon>
        <taxon>Candidatus Methanoperedentaceae</taxon>
        <taxon>Candidatus Methanoperedens</taxon>
    </lineage>
</organism>
<proteinExistence type="predicted"/>
<keyword evidence="1" id="KW-0472">Membrane</keyword>
<evidence type="ECO:0000313" key="2">
    <source>
        <dbReference type="EMBL" id="KPQ43755.1"/>
    </source>
</evidence>